<dbReference type="Pfam" id="PF13714">
    <property type="entry name" value="PEP_mutase"/>
    <property type="match status" value="1"/>
</dbReference>
<dbReference type="SUPFAM" id="SSF51621">
    <property type="entry name" value="Phosphoenolpyruvate/pyruvate domain"/>
    <property type="match status" value="1"/>
</dbReference>
<dbReference type="InterPro" id="IPR039556">
    <property type="entry name" value="ICL/PEPM"/>
</dbReference>
<proteinExistence type="predicted"/>
<dbReference type="RefSeq" id="WP_344456838.1">
    <property type="nucleotide sequence ID" value="NZ_BAAATZ010000034.1"/>
</dbReference>
<dbReference type="CDD" id="cd00377">
    <property type="entry name" value="ICL_PEPM"/>
    <property type="match status" value="1"/>
</dbReference>
<keyword evidence="2" id="KW-1185">Reference proteome</keyword>
<dbReference type="InterPro" id="IPR018523">
    <property type="entry name" value="Isocitrate_lyase_ph_CS"/>
</dbReference>
<dbReference type="PANTHER" id="PTHR42905">
    <property type="entry name" value="PHOSPHOENOLPYRUVATE CARBOXYLASE"/>
    <property type="match status" value="1"/>
</dbReference>
<dbReference type="EMBL" id="BAAATZ010000034">
    <property type="protein sequence ID" value="GAA2737296.1"/>
    <property type="molecule type" value="Genomic_DNA"/>
</dbReference>
<reference evidence="2" key="1">
    <citation type="journal article" date="2019" name="Int. J. Syst. Evol. Microbiol.">
        <title>The Global Catalogue of Microorganisms (GCM) 10K type strain sequencing project: providing services to taxonomists for standard genome sequencing and annotation.</title>
        <authorList>
            <consortium name="The Broad Institute Genomics Platform"/>
            <consortium name="The Broad Institute Genome Sequencing Center for Infectious Disease"/>
            <person name="Wu L."/>
            <person name="Ma J."/>
        </authorList>
    </citation>
    <scope>NUCLEOTIDE SEQUENCE [LARGE SCALE GENOMIC DNA]</scope>
    <source>
        <strain evidence="2">JCM 8201</strain>
    </source>
</reference>
<protein>
    <submittedName>
        <fullName evidence="1">Oxaloacetate decarboxylase</fullName>
    </submittedName>
</protein>
<dbReference type="InterPro" id="IPR040442">
    <property type="entry name" value="Pyrv_kinase-like_dom_sf"/>
</dbReference>
<comment type="caution">
    <text evidence="1">The sequence shown here is derived from an EMBL/GenBank/DDBJ whole genome shotgun (WGS) entry which is preliminary data.</text>
</comment>
<dbReference type="PANTHER" id="PTHR42905:SF5">
    <property type="entry name" value="CARBOXYVINYL-CARBOXYPHOSPHONATE PHOSPHORYLMUTASE, CHLOROPLASTIC"/>
    <property type="match status" value="1"/>
</dbReference>
<sequence length="297" mass="30611">MTPRLVAPADRLRAHLAAGPPLLAAGCHDALSARLAAQAGFEAIHLSGALVSAVTFGLPDLGYVGASDMVDALVRVTAGTDLPVIADADTGYGDPLQVAQTVRRYERAGAAALHLEDQVMPKRCGHMAGVRLAGLDETVARLRAAADARERLVLIARTDALNVAGEDEVLRRVAAFASAGADAIFVEGARDAGTVRRAHEASGGLPVVVNYSAAGHAPEPIDVLAEAGARLALFPVAAALAGAAAMSAAYREVLAGRRAPEPPLSWADFTAVLGLPALAEDEERWRPSASDDPEESS</sequence>
<evidence type="ECO:0000313" key="1">
    <source>
        <dbReference type="EMBL" id="GAA2737296.1"/>
    </source>
</evidence>
<dbReference type="Proteomes" id="UP001501842">
    <property type="component" value="Unassembled WGS sequence"/>
</dbReference>
<accession>A0ABP6H7I1</accession>
<dbReference type="PROSITE" id="PS51257">
    <property type="entry name" value="PROKAR_LIPOPROTEIN"/>
    <property type="match status" value="1"/>
</dbReference>
<dbReference type="Gene3D" id="3.20.20.60">
    <property type="entry name" value="Phosphoenolpyruvate-binding domains"/>
    <property type="match status" value="1"/>
</dbReference>
<dbReference type="InterPro" id="IPR015813">
    <property type="entry name" value="Pyrv/PenolPyrv_kinase-like_dom"/>
</dbReference>
<evidence type="ECO:0000313" key="2">
    <source>
        <dbReference type="Proteomes" id="UP001501842"/>
    </source>
</evidence>
<dbReference type="PROSITE" id="PS00161">
    <property type="entry name" value="ISOCITRATE_LYASE"/>
    <property type="match status" value="1"/>
</dbReference>
<gene>
    <name evidence="1" type="ORF">GCM10010439_66760</name>
</gene>
<organism evidence="1 2">
    <name type="scientific">Actinocorallia aurantiaca</name>
    <dbReference type="NCBI Taxonomy" id="46204"/>
    <lineage>
        <taxon>Bacteria</taxon>
        <taxon>Bacillati</taxon>
        <taxon>Actinomycetota</taxon>
        <taxon>Actinomycetes</taxon>
        <taxon>Streptosporangiales</taxon>
        <taxon>Thermomonosporaceae</taxon>
        <taxon>Actinocorallia</taxon>
    </lineage>
</organism>
<name>A0ABP6H7I1_9ACTN</name>